<evidence type="ECO:0000313" key="3">
    <source>
        <dbReference type="Proteomes" id="UP000634667"/>
    </source>
</evidence>
<feature type="signal peptide" evidence="1">
    <location>
        <begin position="1"/>
        <end position="26"/>
    </location>
</feature>
<comment type="caution">
    <text evidence="2">The sequence shown here is derived from an EMBL/GenBank/DDBJ whole genome shotgun (WGS) entry which is preliminary data.</text>
</comment>
<accession>A0ABQ2WJU4</accession>
<reference evidence="3" key="1">
    <citation type="journal article" date="2019" name="Int. J. Syst. Evol. Microbiol.">
        <title>The Global Catalogue of Microorganisms (GCM) 10K type strain sequencing project: providing services to taxonomists for standard genome sequencing and annotation.</title>
        <authorList>
            <consortium name="The Broad Institute Genomics Platform"/>
            <consortium name="The Broad Institute Genome Sequencing Center for Infectious Disease"/>
            <person name="Wu L."/>
            <person name="Ma J."/>
        </authorList>
    </citation>
    <scope>NUCLEOTIDE SEQUENCE [LARGE SCALE GENOMIC DNA]</scope>
    <source>
        <strain evidence="3">KCTC 23723</strain>
    </source>
</reference>
<feature type="chain" id="PRO_5047163999" description="Adhesin domain-containing protein" evidence="1">
    <location>
        <begin position="27"/>
        <end position="323"/>
    </location>
</feature>
<protein>
    <recommendedName>
        <fullName evidence="4">Adhesin domain-containing protein</fullName>
    </recommendedName>
</protein>
<name>A0ABQ2WJU4_9ALTE</name>
<dbReference type="Proteomes" id="UP000634667">
    <property type="component" value="Unassembled WGS sequence"/>
</dbReference>
<proteinExistence type="predicted"/>
<dbReference type="RefSeq" id="WP_189481088.1">
    <property type="nucleotide sequence ID" value="NZ_BMYR01000003.1"/>
</dbReference>
<evidence type="ECO:0000313" key="2">
    <source>
        <dbReference type="EMBL" id="GGW55641.1"/>
    </source>
</evidence>
<sequence length="323" mass="34400">MKSSLCKTAFYSTSIAMLLMSTLAFANQQNINEVRDVNGNERITLDVQRGDVQIRPATSNQFSVSGQLDERAEGFELDSAGGFTRFIVKMPRQMQDYGNEKTKGSNLIINVPAGSEVEFKGVNVDVDVAGINGGSQFTTVNGDIKAKQLTNNIELTTVNGQIDSESLQGQLRLKTVNGKIEDKASSGRMSVESVNGTIEVDSNPEELMVTVVNGEVDLKLDGTAQLAVSSVNGSIEIELKNQNAPRIKGSSVSGKFELTLASNLDARVSMKTSAGGSINNTLTADKASRDKYGPASSLQFTTGNGTGSIDITTVSGRLTLKKD</sequence>
<keyword evidence="1" id="KW-0732">Signal</keyword>
<gene>
    <name evidence="2" type="ORF">GCM10008111_09720</name>
</gene>
<evidence type="ECO:0000256" key="1">
    <source>
        <dbReference type="SAM" id="SignalP"/>
    </source>
</evidence>
<evidence type="ECO:0008006" key="4">
    <source>
        <dbReference type="Google" id="ProtNLM"/>
    </source>
</evidence>
<keyword evidence="3" id="KW-1185">Reference proteome</keyword>
<dbReference type="EMBL" id="BMYR01000003">
    <property type="protein sequence ID" value="GGW55641.1"/>
    <property type="molecule type" value="Genomic_DNA"/>
</dbReference>
<organism evidence="2 3">
    <name type="scientific">Alishewanella tabrizica</name>
    <dbReference type="NCBI Taxonomy" id="671278"/>
    <lineage>
        <taxon>Bacteria</taxon>
        <taxon>Pseudomonadati</taxon>
        <taxon>Pseudomonadota</taxon>
        <taxon>Gammaproteobacteria</taxon>
        <taxon>Alteromonadales</taxon>
        <taxon>Alteromonadaceae</taxon>
        <taxon>Alishewanella</taxon>
    </lineage>
</organism>